<proteinExistence type="predicted"/>
<dbReference type="Proteomes" id="UP001596472">
    <property type="component" value="Unassembled WGS sequence"/>
</dbReference>
<keyword evidence="1" id="KW-1133">Transmembrane helix</keyword>
<organism evidence="2 3">
    <name type="scientific">Haloferula chungangensis</name>
    <dbReference type="NCBI Taxonomy" id="1048331"/>
    <lineage>
        <taxon>Bacteria</taxon>
        <taxon>Pseudomonadati</taxon>
        <taxon>Verrucomicrobiota</taxon>
        <taxon>Verrucomicrobiia</taxon>
        <taxon>Verrucomicrobiales</taxon>
        <taxon>Verrucomicrobiaceae</taxon>
        <taxon>Haloferula</taxon>
    </lineage>
</organism>
<keyword evidence="1" id="KW-0472">Membrane</keyword>
<reference evidence="3" key="1">
    <citation type="journal article" date="2019" name="Int. J. Syst. Evol. Microbiol.">
        <title>The Global Catalogue of Microorganisms (GCM) 10K type strain sequencing project: providing services to taxonomists for standard genome sequencing and annotation.</title>
        <authorList>
            <consortium name="The Broad Institute Genomics Platform"/>
            <consortium name="The Broad Institute Genome Sequencing Center for Infectious Disease"/>
            <person name="Wu L."/>
            <person name="Ma J."/>
        </authorList>
    </citation>
    <scope>NUCLEOTIDE SEQUENCE [LARGE SCALE GENOMIC DNA]</scope>
    <source>
        <strain evidence="3">CGMCC 4.1467</strain>
    </source>
</reference>
<evidence type="ECO:0000313" key="3">
    <source>
        <dbReference type="Proteomes" id="UP001596472"/>
    </source>
</evidence>
<comment type="caution">
    <text evidence="2">The sequence shown here is derived from an EMBL/GenBank/DDBJ whole genome shotgun (WGS) entry which is preliminary data.</text>
</comment>
<feature type="transmembrane region" description="Helical" evidence="1">
    <location>
        <begin position="25"/>
        <end position="46"/>
    </location>
</feature>
<evidence type="ECO:0000313" key="2">
    <source>
        <dbReference type="EMBL" id="MFC7339653.1"/>
    </source>
</evidence>
<protein>
    <recommendedName>
        <fullName evidence="4">RDD domain-containing protein</fullName>
    </recommendedName>
</protein>
<keyword evidence="1" id="KW-0812">Transmembrane</keyword>
<evidence type="ECO:0000256" key="1">
    <source>
        <dbReference type="SAM" id="Phobius"/>
    </source>
</evidence>
<dbReference type="EMBL" id="JBHTBS010000030">
    <property type="protein sequence ID" value="MFC7339653.1"/>
    <property type="molecule type" value="Genomic_DNA"/>
</dbReference>
<sequence length="158" mass="17611">MKFSNPTTELIGVGMHALLAVSLSWVDLLVISLGALGVLACVVTYLDAHDSQKMLIVRFKPVEGSCGLSTVRAFVSWLLGWYRIGNLILEVGILRLKFSVLALENRYLLTKQRKMLGLDRGRPMFFDKLLYKCQWVHEEDSSANVKSAPTGAVEGRKL</sequence>
<gene>
    <name evidence="2" type="ORF">ACFQY0_20885</name>
</gene>
<name>A0ABW2LD77_9BACT</name>
<keyword evidence="3" id="KW-1185">Reference proteome</keyword>
<dbReference type="RefSeq" id="WP_379716880.1">
    <property type="nucleotide sequence ID" value="NZ_JBHTBS010000030.1"/>
</dbReference>
<evidence type="ECO:0008006" key="4">
    <source>
        <dbReference type="Google" id="ProtNLM"/>
    </source>
</evidence>
<accession>A0ABW2LD77</accession>